<name>A0AAW1UQE8_9CUCU</name>
<keyword evidence="3" id="KW-1185">Reference proteome</keyword>
<sequence length="314" mass="36693">MSKRKSSKRNHSSSSVEKSNHTKNDPNFHQGSAEFEYPNGDKYVGEYCAHIKGLVWKEGAGIYYTKDGQCYKGTWYNDKLIDGGIVEITFKDGTTYEGPLEKYKYKGSGCINLPGGLKLVLDFAENKPIGDIILLDNVGRPWYGKTENDSAVFYQENIYFENISDTLGKGTSRYKKIPSIRKTLLQLEKEAIDMSEMEKRVFRKSTKLNEDYDFENSEWYQNYVNFKKKQQIIMGKVRKGQRHKLTDEEMKWCVKYSEFKDRYNKMFNKRKIKPNDAVDLSLMHTFNSDEYNLSKPDFVIYPTKEKVDEEDHNT</sequence>
<dbReference type="EMBL" id="JARQZJ010000095">
    <property type="protein sequence ID" value="KAK9885409.1"/>
    <property type="molecule type" value="Genomic_DNA"/>
</dbReference>
<dbReference type="PANTHER" id="PTHR46917">
    <property type="entry name" value="MORN REPEAT-CONTAINING PROTEIN 2"/>
    <property type="match status" value="1"/>
</dbReference>
<accession>A0AAW1UQE8</accession>
<feature type="compositionally biased region" description="Basic residues" evidence="1">
    <location>
        <begin position="1"/>
        <end position="11"/>
    </location>
</feature>
<evidence type="ECO:0000256" key="1">
    <source>
        <dbReference type="SAM" id="MobiDB-lite"/>
    </source>
</evidence>
<proteinExistence type="predicted"/>
<reference evidence="2 3" key="1">
    <citation type="submission" date="2023-03" db="EMBL/GenBank/DDBJ databases">
        <title>Genome insight into feeding habits of ladybird beetles.</title>
        <authorList>
            <person name="Li H.-S."/>
            <person name="Huang Y.-H."/>
            <person name="Pang H."/>
        </authorList>
    </citation>
    <scope>NUCLEOTIDE SEQUENCE [LARGE SCALE GENOMIC DNA]</scope>
    <source>
        <strain evidence="2">SYSU_2023b</strain>
        <tissue evidence="2">Whole body</tissue>
    </source>
</reference>
<organism evidence="2 3">
    <name type="scientific">Henosepilachna vigintioctopunctata</name>
    <dbReference type="NCBI Taxonomy" id="420089"/>
    <lineage>
        <taxon>Eukaryota</taxon>
        <taxon>Metazoa</taxon>
        <taxon>Ecdysozoa</taxon>
        <taxon>Arthropoda</taxon>
        <taxon>Hexapoda</taxon>
        <taxon>Insecta</taxon>
        <taxon>Pterygota</taxon>
        <taxon>Neoptera</taxon>
        <taxon>Endopterygota</taxon>
        <taxon>Coleoptera</taxon>
        <taxon>Polyphaga</taxon>
        <taxon>Cucujiformia</taxon>
        <taxon>Coccinelloidea</taxon>
        <taxon>Coccinellidae</taxon>
        <taxon>Epilachninae</taxon>
        <taxon>Epilachnini</taxon>
        <taxon>Henosepilachna</taxon>
    </lineage>
</organism>
<comment type="caution">
    <text evidence="2">The sequence shown here is derived from an EMBL/GenBank/DDBJ whole genome shotgun (WGS) entry which is preliminary data.</text>
</comment>
<dbReference type="Proteomes" id="UP001431783">
    <property type="component" value="Unassembled WGS sequence"/>
</dbReference>
<gene>
    <name evidence="2" type="ORF">WA026_010905</name>
</gene>
<dbReference type="PANTHER" id="PTHR46917:SF1">
    <property type="entry name" value="MORN REPEAT-CONTAINING PROTEIN 2"/>
    <property type="match status" value="1"/>
</dbReference>
<dbReference type="AlphaFoldDB" id="A0AAW1UQE8"/>
<dbReference type="InterPro" id="IPR052849">
    <property type="entry name" value="MORN_repeat_protein"/>
</dbReference>
<evidence type="ECO:0000313" key="2">
    <source>
        <dbReference type="EMBL" id="KAK9885409.1"/>
    </source>
</evidence>
<dbReference type="Gene3D" id="2.20.110.10">
    <property type="entry name" value="Histone H3 K4-specific methyltransferase SET7/9 N-terminal domain"/>
    <property type="match status" value="1"/>
</dbReference>
<evidence type="ECO:0000313" key="3">
    <source>
        <dbReference type="Proteomes" id="UP001431783"/>
    </source>
</evidence>
<protein>
    <recommendedName>
        <fullName evidence="4">MORN repeat-containing protein 5</fullName>
    </recommendedName>
</protein>
<dbReference type="SUPFAM" id="SSF82185">
    <property type="entry name" value="Histone H3 K4-specific methyltransferase SET7/9 N-terminal domain"/>
    <property type="match status" value="1"/>
</dbReference>
<feature type="region of interest" description="Disordered" evidence="1">
    <location>
        <begin position="1"/>
        <end position="31"/>
    </location>
</feature>
<evidence type="ECO:0008006" key="4">
    <source>
        <dbReference type="Google" id="ProtNLM"/>
    </source>
</evidence>